<dbReference type="GO" id="GO:0000287">
    <property type="term" value="F:magnesium ion binding"/>
    <property type="evidence" value="ECO:0007669"/>
    <property type="project" value="InterPro"/>
</dbReference>
<evidence type="ECO:0000256" key="9">
    <source>
        <dbReference type="ARBA" id="ARBA00022842"/>
    </source>
</evidence>
<name>A0A1T4XJW2_9FIRM</name>
<keyword evidence="10" id="KW-0413">Isomerase</keyword>
<evidence type="ECO:0000256" key="13">
    <source>
        <dbReference type="ARBA" id="ARBA00041467"/>
    </source>
</evidence>
<dbReference type="InterPro" id="IPR005843">
    <property type="entry name" value="A-D-PHexomutase_C"/>
</dbReference>
<protein>
    <recommendedName>
        <fullName evidence="11">Phosphoglucomutase</fullName>
        <ecNumber evidence="6">5.4.2.2</ecNumber>
    </recommendedName>
    <alternativeName>
        <fullName evidence="13">Alpha-phosphoglucomutase</fullName>
    </alternativeName>
    <alternativeName>
        <fullName evidence="12">Glucose phosphomutase</fullName>
    </alternativeName>
</protein>
<dbReference type="PRINTS" id="PR00509">
    <property type="entry name" value="PGMPMM"/>
</dbReference>
<dbReference type="SUPFAM" id="SSF53738">
    <property type="entry name" value="Phosphoglucomutase, first 3 domains"/>
    <property type="match status" value="3"/>
</dbReference>
<evidence type="ECO:0000256" key="3">
    <source>
        <dbReference type="ARBA" id="ARBA00005164"/>
    </source>
</evidence>
<dbReference type="PANTHER" id="PTHR45745:SF1">
    <property type="entry name" value="PHOSPHOGLUCOMUTASE 2B-RELATED"/>
    <property type="match status" value="1"/>
</dbReference>
<evidence type="ECO:0000259" key="18">
    <source>
        <dbReference type="Pfam" id="PF02880"/>
    </source>
</evidence>
<comment type="pathway">
    <text evidence="3">Glycolipid metabolism; diglucosyl-diacylglycerol biosynthesis.</text>
</comment>
<evidence type="ECO:0000259" key="16">
    <source>
        <dbReference type="Pfam" id="PF02878"/>
    </source>
</evidence>
<organism evidence="19 20">
    <name type="scientific">Gemmiger formicilis</name>
    <dbReference type="NCBI Taxonomy" id="745368"/>
    <lineage>
        <taxon>Bacteria</taxon>
        <taxon>Bacillati</taxon>
        <taxon>Bacillota</taxon>
        <taxon>Clostridia</taxon>
        <taxon>Eubacteriales</taxon>
        <taxon>Gemmiger</taxon>
    </lineage>
</organism>
<evidence type="ECO:0000256" key="1">
    <source>
        <dbReference type="ARBA" id="ARBA00000443"/>
    </source>
</evidence>
<feature type="domain" description="Alpha-D-phosphohexomutase C-terminal" evidence="15">
    <location>
        <begin position="491"/>
        <end position="545"/>
    </location>
</feature>
<proteinExistence type="inferred from homology"/>
<comment type="pathway">
    <text evidence="4">Lipid metabolism.</text>
</comment>
<evidence type="ECO:0000256" key="8">
    <source>
        <dbReference type="ARBA" id="ARBA00022723"/>
    </source>
</evidence>
<evidence type="ECO:0000256" key="5">
    <source>
        <dbReference type="ARBA" id="ARBA00010231"/>
    </source>
</evidence>
<dbReference type="Gene3D" id="3.40.120.10">
    <property type="entry name" value="Alpha-D-Glucose-1,6-Bisphosphate, subunit A, domain 3"/>
    <property type="match status" value="3"/>
</dbReference>
<keyword evidence="20" id="KW-1185">Reference proteome</keyword>
<dbReference type="GO" id="GO:0004614">
    <property type="term" value="F:phosphoglucomutase activity"/>
    <property type="evidence" value="ECO:0007669"/>
    <property type="project" value="UniProtKB-EC"/>
</dbReference>
<dbReference type="Gene3D" id="3.30.310.50">
    <property type="entry name" value="Alpha-D-phosphohexomutase, C-terminal domain"/>
    <property type="match status" value="1"/>
</dbReference>
<dbReference type="CDD" id="cd05799">
    <property type="entry name" value="PGM2"/>
    <property type="match status" value="1"/>
</dbReference>
<evidence type="ECO:0000256" key="10">
    <source>
        <dbReference type="ARBA" id="ARBA00023235"/>
    </source>
</evidence>
<dbReference type="InterPro" id="IPR005845">
    <property type="entry name" value="A-D-PHexomutase_a/b/a-II"/>
</dbReference>
<dbReference type="Pfam" id="PF02878">
    <property type="entry name" value="PGM_PMM_I"/>
    <property type="match status" value="1"/>
</dbReference>
<dbReference type="GO" id="GO:0008973">
    <property type="term" value="F:phosphopentomutase activity"/>
    <property type="evidence" value="ECO:0007669"/>
    <property type="project" value="TreeGrafter"/>
</dbReference>
<evidence type="ECO:0000313" key="20">
    <source>
        <dbReference type="Proteomes" id="UP000190286"/>
    </source>
</evidence>
<dbReference type="InterPro" id="IPR005841">
    <property type="entry name" value="Alpha-D-phosphohexomutase_SF"/>
</dbReference>
<evidence type="ECO:0000256" key="2">
    <source>
        <dbReference type="ARBA" id="ARBA00001946"/>
    </source>
</evidence>
<dbReference type="InterPro" id="IPR036900">
    <property type="entry name" value="A-D-PHexomutase_C_sf"/>
</dbReference>
<dbReference type="RefSeq" id="WP_078784874.1">
    <property type="nucleotide sequence ID" value="NZ_FUYF01000011.1"/>
</dbReference>
<dbReference type="InterPro" id="IPR005846">
    <property type="entry name" value="A-D-PHexomutase_a/b/a-III"/>
</dbReference>
<comment type="similarity">
    <text evidence="5 14">Belongs to the phosphohexose mutase family.</text>
</comment>
<dbReference type="InterPro" id="IPR016066">
    <property type="entry name" value="A-D-PHexomutase_CS"/>
</dbReference>
<dbReference type="EMBL" id="FUYF01000011">
    <property type="protein sequence ID" value="SKA89862.1"/>
    <property type="molecule type" value="Genomic_DNA"/>
</dbReference>
<dbReference type="InterPro" id="IPR016055">
    <property type="entry name" value="A-D-PHexomutase_a/b/a-I/II/III"/>
</dbReference>
<comment type="catalytic activity">
    <reaction evidence="1">
        <text>alpha-D-glucose 1-phosphate = alpha-D-glucose 6-phosphate</text>
        <dbReference type="Rhea" id="RHEA:23536"/>
        <dbReference type="ChEBI" id="CHEBI:58225"/>
        <dbReference type="ChEBI" id="CHEBI:58601"/>
        <dbReference type="EC" id="5.4.2.2"/>
    </reaction>
</comment>
<feature type="domain" description="Alpha-D-phosphohexomutase alpha/beta/alpha" evidence="18">
    <location>
        <begin position="322"/>
        <end position="448"/>
    </location>
</feature>
<reference evidence="19 20" key="1">
    <citation type="submission" date="2017-02" db="EMBL/GenBank/DDBJ databases">
        <authorList>
            <person name="Peterson S.W."/>
        </authorList>
    </citation>
    <scope>NUCLEOTIDE SEQUENCE [LARGE SCALE GENOMIC DNA]</scope>
    <source>
        <strain evidence="19 20">ATCC 27749</strain>
    </source>
</reference>
<dbReference type="Proteomes" id="UP000190286">
    <property type="component" value="Unassembled WGS sequence"/>
</dbReference>
<dbReference type="Pfam" id="PF02880">
    <property type="entry name" value="PGM_PMM_III"/>
    <property type="match status" value="1"/>
</dbReference>
<comment type="cofactor">
    <cofactor evidence="2">
        <name>Mg(2+)</name>
        <dbReference type="ChEBI" id="CHEBI:18420"/>
    </cofactor>
</comment>
<evidence type="ECO:0000256" key="4">
    <source>
        <dbReference type="ARBA" id="ARBA00005189"/>
    </source>
</evidence>
<evidence type="ECO:0000256" key="11">
    <source>
        <dbReference type="ARBA" id="ARBA00039995"/>
    </source>
</evidence>
<dbReference type="InterPro" id="IPR005844">
    <property type="entry name" value="A-D-PHexomutase_a/b/a-I"/>
</dbReference>
<evidence type="ECO:0000256" key="6">
    <source>
        <dbReference type="ARBA" id="ARBA00012728"/>
    </source>
</evidence>
<gene>
    <name evidence="19" type="ORF">SAMN02745178_01976</name>
</gene>
<dbReference type="Pfam" id="PF02879">
    <property type="entry name" value="PGM_PMM_II"/>
    <property type="match status" value="1"/>
</dbReference>
<evidence type="ECO:0000256" key="12">
    <source>
        <dbReference type="ARBA" id="ARBA00041398"/>
    </source>
</evidence>
<evidence type="ECO:0000256" key="7">
    <source>
        <dbReference type="ARBA" id="ARBA00022553"/>
    </source>
</evidence>
<dbReference type="PANTHER" id="PTHR45745">
    <property type="entry name" value="PHOSPHOMANNOMUTASE 45A"/>
    <property type="match status" value="1"/>
</dbReference>
<sequence length="561" mass="60657">MNNTNDLYNRWLAQPDLDDAVKAELVSIAGDSDAVTDRFYRDLEFGTGGLRGVIGAGTNRMNLYTVRKATQGLADYLNASGLPKKVAIAHDSRHNGALFARETARVLAANGITACMYPRLEPTPALSWAVRYLGCGAGVCVTASHNPAKYNGYKVYGADGCQITLEAAEKILAAIEKIDCFDDVRLADFDAAAAAGRIVTIDEKCLDDFVQAVYDQRVGDGAGIDALKLVYTPLNGTGLECVKKLLKKLGVTHVTVVPEQEKPDGDFPTCPYPNPEIREAMQKGLELCDKVRPDLLLGTDPDCDRCGTAVPDGKGGYRLITGNEMGIILLDYICRTRLAQGTMPADPVAVTTIVSTDMAAPVAKKYGVELRRTLTGFKFIGEQIGKLEAEGRPERYIFGFEESYGYLSGGHVRDKDAVNATLLVCEAAAWYAQQGKTLLDAIEALYREFGYYRNALCSFAFEGESGMRTMQELMKKLRANAPEDIAGYKVESVVDYDTDGTGLPRANVLEYHLDGGHKLMVRPSGTEPKIKVYLSAVGDSEAAADAVNAALAKAAADMMRA</sequence>
<dbReference type="GO" id="GO:0006166">
    <property type="term" value="P:purine ribonucleoside salvage"/>
    <property type="evidence" value="ECO:0007669"/>
    <property type="project" value="TreeGrafter"/>
</dbReference>
<evidence type="ECO:0000256" key="14">
    <source>
        <dbReference type="RuleBase" id="RU004326"/>
    </source>
</evidence>
<dbReference type="OrthoDB" id="9806956at2"/>
<evidence type="ECO:0000259" key="17">
    <source>
        <dbReference type="Pfam" id="PF02879"/>
    </source>
</evidence>
<evidence type="ECO:0000313" key="19">
    <source>
        <dbReference type="EMBL" id="SKA89862.1"/>
    </source>
</evidence>
<dbReference type="SUPFAM" id="SSF55957">
    <property type="entry name" value="Phosphoglucomutase, C-terminal domain"/>
    <property type="match status" value="1"/>
</dbReference>
<dbReference type="GeneID" id="93338426"/>
<feature type="domain" description="Alpha-D-phosphohexomutase alpha/beta/alpha" evidence="17">
    <location>
        <begin position="226"/>
        <end position="313"/>
    </location>
</feature>
<dbReference type="EC" id="5.4.2.2" evidence="6"/>
<keyword evidence="7" id="KW-0597">Phosphoprotein</keyword>
<evidence type="ECO:0000259" key="15">
    <source>
        <dbReference type="Pfam" id="PF00408"/>
    </source>
</evidence>
<accession>A0A1T4XJW2</accession>
<dbReference type="AlphaFoldDB" id="A0A1T4XJW2"/>
<dbReference type="GO" id="GO:0005975">
    <property type="term" value="P:carbohydrate metabolic process"/>
    <property type="evidence" value="ECO:0007669"/>
    <property type="project" value="InterPro"/>
</dbReference>
<keyword evidence="9 14" id="KW-0460">Magnesium</keyword>
<dbReference type="STRING" id="745368.SAMN02745178_01976"/>
<feature type="domain" description="Alpha-D-phosphohexomutase alpha/beta/alpha" evidence="16">
    <location>
        <begin position="44"/>
        <end position="179"/>
    </location>
</feature>
<dbReference type="Pfam" id="PF00408">
    <property type="entry name" value="PGM_PMM_IV"/>
    <property type="match status" value="1"/>
</dbReference>
<keyword evidence="8 14" id="KW-0479">Metal-binding</keyword>
<dbReference type="PROSITE" id="PS00710">
    <property type="entry name" value="PGM_PMM"/>
    <property type="match status" value="1"/>
</dbReference>